<comment type="caution">
    <text evidence="5">The sequence shown here is derived from an EMBL/GenBank/DDBJ whole genome shotgun (WGS) entry which is preliminary data.</text>
</comment>
<keyword evidence="3" id="KW-0560">Oxidoreductase</keyword>
<reference evidence="5" key="1">
    <citation type="submission" date="2020-10" db="EMBL/GenBank/DDBJ databases">
        <authorList>
            <person name="Gilroy R."/>
        </authorList>
    </citation>
    <scope>NUCLEOTIDE SEQUENCE</scope>
    <source>
        <strain evidence="5">7463</strain>
    </source>
</reference>
<accession>A0A9D1IGK0</accession>
<comment type="similarity">
    <text evidence="1">Belongs to the nitroreductase family.</text>
</comment>
<evidence type="ECO:0000256" key="2">
    <source>
        <dbReference type="ARBA" id="ARBA00022857"/>
    </source>
</evidence>
<feature type="domain" description="Nitroreductase" evidence="4">
    <location>
        <begin position="11"/>
        <end position="193"/>
    </location>
</feature>
<dbReference type="SUPFAM" id="SSF55469">
    <property type="entry name" value="FMN-dependent nitroreductase-like"/>
    <property type="match status" value="1"/>
</dbReference>
<sequence length="218" mass="24671">MTTENKMLQIARERYTTKHYSGKQIPREQFEELLEILRLAPSSVNAQSWKFITVSTAEAKNKIMEGLLDFNRERVSKASDIIVFVVPEKISEEHLQKVLDKEIADGRYAQESVIEGLDAGRRHFVKLHSQTVPETLAWETAQAYIALGIILFASAGMGIDSTALEGVDYDKLDEILGLRERGLRSVVAVSLGYRDPNDSNAKRPKSRLAKEDLFEEFK</sequence>
<dbReference type="PANTHER" id="PTHR43673:SF10">
    <property type="entry name" value="NADH DEHYDROGENASE_NAD(P)H NITROREDUCTASE XCC3605-RELATED"/>
    <property type="match status" value="1"/>
</dbReference>
<evidence type="ECO:0000256" key="1">
    <source>
        <dbReference type="ARBA" id="ARBA00007118"/>
    </source>
</evidence>
<dbReference type="Pfam" id="PF00881">
    <property type="entry name" value="Nitroreductase"/>
    <property type="match status" value="1"/>
</dbReference>
<gene>
    <name evidence="5" type="ORF">IAC56_02265</name>
</gene>
<dbReference type="AlphaFoldDB" id="A0A9D1IGK0"/>
<dbReference type="Proteomes" id="UP000824083">
    <property type="component" value="Unassembled WGS sequence"/>
</dbReference>
<dbReference type="CDD" id="cd02149">
    <property type="entry name" value="NfsB-like"/>
    <property type="match status" value="1"/>
</dbReference>
<dbReference type="InterPro" id="IPR000415">
    <property type="entry name" value="Nitroreductase-like"/>
</dbReference>
<evidence type="ECO:0000313" key="5">
    <source>
        <dbReference type="EMBL" id="HIU37085.1"/>
    </source>
</evidence>
<evidence type="ECO:0000256" key="3">
    <source>
        <dbReference type="ARBA" id="ARBA00023002"/>
    </source>
</evidence>
<dbReference type="Gene3D" id="3.40.109.10">
    <property type="entry name" value="NADH Oxidase"/>
    <property type="match status" value="1"/>
</dbReference>
<dbReference type="GO" id="GO:0016491">
    <property type="term" value="F:oxidoreductase activity"/>
    <property type="evidence" value="ECO:0007669"/>
    <property type="project" value="UniProtKB-KW"/>
</dbReference>
<evidence type="ECO:0000313" key="6">
    <source>
        <dbReference type="Proteomes" id="UP000824083"/>
    </source>
</evidence>
<evidence type="ECO:0000259" key="4">
    <source>
        <dbReference type="Pfam" id="PF00881"/>
    </source>
</evidence>
<dbReference type="PANTHER" id="PTHR43673">
    <property type="entry name" value="NAD(P)H NITROREDUCTASE YDGI-RELATED"/>
    <property type="match status" value="1"/>
</dbReference>
<dbReference type="InterPro" id="IPR029479">
    <property type="entry name" value="Nitroreductase"/>
</dbReference>
<keyword evidence="2" id="KW-0521">NADP</keyword>
<reference evidence="5" key="2">
    <citation type="journal article" date="2021" name="PeerJ">
        <title>Extensive microbial diversity within the chicken gut microbiome revealed by metagenomics and culture.</title>
        <authorList>
            <person name="Gilroy R."/>
            <person name="Ravi A."/>
            <person name="Getino M."/>
            <person name="Pursley I."/>
            <person name="Horton D.L."/>
            <person name="Alikhan N.F."/>
            <person name="Baker D."/>
            <person name="Gharbi K."/>
            <person name="Hall N."/>
            <person name="Watson M."/>
            <person name="Adriaenssens E.M."/>
            <person name="Foster-Nyarko E."/>
            <person name="Jarju S."/>
            <person name="Secka A."/>
            <person name="Antonio M."/>
            <person name="Oren A."/>
            <person name="Chaudhuri R.R."/>
            <person name="La Ragione R."/>
            <person name="Hildebrand F."/>
            <person name="Pallen M.J."/>
        </authorList>
    </citation>
    <scope>NUCLEOTIDE SEQUENCE</scope>
    <source>
        <strain evidence="5">7463</strain>
    </source>
</reference>
<protein>
    <submittedName>
        <fullName evidence="5">Nitroreductase family protein</fullName>
    </submittedName>
</protein>
<proteinExistence type="inferred from homology"/>
<dbReference type="InterPro" id="IPR033878">
    <property type="entry name" value="NfsB-like"/>
</dbReference>
<name>A0A9D1IGK0_9BURK</name>
<dbReference type="EMBL" id="DVMY01000042">
    <property type="protein sequence ID" value="HIU37085.1"/>
    <property type="molecule type" value="Genomic_DNA"/>
</dbReference>
<organism evidence="5 6">
    <name type="scientific">Candidatus Aphodousia faecigallinarum</name>
    <dbReference type="NCBI Taxonomy" id="2840677"/>
    <lineage>
        <taxon>Bacteria</taxon>
        <taxon>Pseudomonadati</taxon>
        <taxon>Pseudomonadota</taxon>
        <taxon>Betaproteobacteria</taxon>
        <taxon>Burkholderiales</taxon>
        <taxon>Sutterellaceae</taxon>
        <taxon>Sutterellaceae incertae sedis</taxon>
        <taxon>Candidatus Aphodousia</taxon>
    </lineage>
</organism>